<dbReference type="EMBL" id="AP025739">
    <property type="protein sequence ID" value="BDI28951.1"/>
    <property type="molecule type" value="Genomic_DNA"/>
</dbReference>
<dbReference type="AlphaFoldDB" id="A0A402CUF8"/>
<dbReference type="PRINTS" id="PR00081">
    <property type="entry name" value="GDHRDH"/>
</dbReference>
<sequence length="251" mass="26061">MSNNPQLPLAGKVAIVTGASRGIGRAIAERLAADGAAVVVNYARNEEAAREVVAGIAAKGGTAAAAKANISLVSDVRKLFAEAKEKFGRLDILVNNAGDALFGPITEMTEETFDMLFDLNVKGVFFAMQEAAKVMEPGARIVNISSGVTIVGVPQAGLYAGTKGAIEQFAMSAAKELGPRGITVNTVSPGMTETDLLRKVVPEEYRTDVSQSIPLGRLGQPEDIADVVAFLASDAGRWVTGQNIRATGGAS</sequence>
<dbReference type="PANTHER" id="PTHR43639:SF1">
    <property type="entry name" value="SHORT-CHAIN DEHYDROGENASE_REDUCTASE FAMILY PROTEIN"/>
    <property type="match status" value="1"/>
</dbReference>
<dbReference type="SMART" id="SM00822">
    <property type="entry name" value="PKS_KR"/>
    <property type="match status" value="1"/>
</dbReference>
<dbReference type="FunFam" id="3.40.50.720:FF:000084">
    <property type="entry name" value="Short-chain dehydrogenase reductase"/>
    <property type="match status" value="1"/>
</dbReference>
<dbReference type="KEGG" id="ccot:CCAX7_10020"/>
<reference evidence="4 5" key="1">
    <citation type="journal article" date="2019" name="Int. J. Syst. Evol. Microbiol.">
        <title>Capsulimonas corticalis gen. nov., sp. nov., an aerobic capsulated bacterium, of a novel bacterial order, Capsulimonadales ord. nov., of the class Armatimonadia of the phylum Armatimonadetes.</title>
        <authorList>
            <person name="Li J."/>
            <person name="Kudo C."/>
            <person name="Tonouchi A."/>
        </authorList>
    </citation>
    <scope>NUCLEOTIDE SEQUENCE [LARGE SCALE GENOMIC DNA]</scope>
    <source>
        <strain evidence="4 5">AX-7</strain>
    </source>
</reference>
<protein>
    <submittedName>
        <fullName evidence="4">3-ketoacyl-ACP reductase</fullName>
    </submittedName>
</protein>
<dbReference type="InterPro" id="IPR057326">
    <property type="entry name" value="KR_dom"/>
</dbReference>
<dbReference type="SUPFAM" id="SSF51735">
    <property type="entry name" value="NAD(P)-binding Rossmann-fold domains"/>
    <property type="match status" value="1"/>
</dbReference>
<evidence type="ECO:0000256" key="2">
    <source>
        <dbReference type="ARBA" id="ARBA00023002"/>
    </source>
</evidence>
<dbReference type="InterPro" id="IPR036291">
    <property type="entry name" value="NAD(P)-bd_dom_sf"/>
</dbReference>
<gene>
    <name evidence="4" type="ORF">CCAX7_10020</name>
</gene>
<evidence type="ECO:0000313" key="5">
    <source>
        <dbReference type="Proteomes" id="UP000287394"/>
    </source>
</evidence>
<dbReference type="PANTHER" id="PTHR43639">
    <property type="entry name" value="OXIDOREDUCTASE, SHORT-CHAIN DEHYDROGENASE/REDUCTASE FAMILY (AFU_ORTHOLOGUE AFUA_5G02870)"/>
    <property type="match status" value="1"/>
</dbReference>
<dbReference type="RefSeq" id="WP_119321005.1">
    <property type="nucleotide sequence ID" value="NZ_AP025739.1"/>
</dbReference>
<organism evidence="4 5">
    <name type="scientific">Capsulimonas corticalis</name>
    <dbReference type="NCBI Taxonomy" id="2219043"/>
    <lineage>
        <taxon>Bacteria</taxon>
        <taxon>Bacillati</taxon>
        <taxon>Armatimonadota</taxon>
        <taxon>Armatimonadia</taxon>
        <taxon>Capsulimonadales</taxon>
        <taxon>Capsulimonadaceae</taxon>
        <taxon>Capsulimonas</taxon>
    </lineage>
</organism>
<evidence type="ECO:0000256" key="1">
    <source>
        <dbReference type="ARBA" id="ARBA00006484"/>
    </source>
</evidence>
<dbReference type="GO" id="GO:0016491">
    <property type="term" value="F:oxidoreductase activity"/>
    <property type="evidence" value="ECO:0007669"/>
    <property type="project" value="UniProtKB-KW"/>
</dbReference>
<evidence type="ECO:0000313" key="4">
    <source>
        <dbReference type="EMBL" id="BDI28951.1"/>
    </source>
</evidence>
<dbReference type="InterPro" id="IPR020904">
    <property type="entry name" value="Sc_DH/Rdtase_CS"/>
</dbReference>
<dbReference type="InterPro" id="IPR002347">
    <property type="entry name" value="SDR_fam"/>
</dbReference>
<keyword evidence="5" id="KW-1185">Reference proteome</keyword>
<dbReference type="PROSITE" id="PS00061">
    <property type="entry name" value="ADH_SHORT"/>
    <property type="match status" value="1"/>
</dbReference>
<comment type="similarity">
    <text evidence="1">Belongs to the short-chain dehydrogenases/reductases (SDR) family.</text>
</comment>
<dbReference type="NCBIfam" id="NF005559">
    <property type="entry name" value="PRK07231.1"/>
    <property type="match status" value="1"/>
</dbReference>
<proteinExistence type="inferred from homology"/>
<feature type="domain" description="Ketoreductase" evidence="3">
    <location>
        <begin position="12"/>
        <end position="190"/>
    </location>
</feature>
<keyword evidence="2" id="KW-0560">Oxidoreductase</keyword>
<evidence type="ECO:0000259" key="3">
    <source>
        <dbReference type="SMART" id="SM00822"/>
    </source>
</evidence>
<name>A0A402CUF8_9BACT</name>
<dbReference type="Proteomes" id="UP000287394">
    <property type="component" value="Chromosome"/>
</dbReference>
<dbReference type="PRINTS" id="PR00080">
    <property type="entry name" value="SDRFAMILY"/>
</dbReference>
<accession>A0A402CUF8</accession>
<dbReference type="Pfam" id="PF13561">
    <property type="entry name" value="adh_short_C2"/>
    <property type="match status" value="1"/>
</dbReference>
<dbReference type="OrthoDB" id="9803333at2"/>
<dbReference type="Gene3D" id="3.40.50.720">
    <property type="entry name" value="NAD(P)-binding Rossmann-like Domain"/>
    <property type="match status" value="1"/>
</dbReference>